<sequence>MYRCRWQIELVSERAKSLGAALAAQRFRALRVQVELWAKLLGMVVMHWAVLLSGTCLETQATRIPNAGARKLYAVT</sequence>
<evidence type="ECO:0000313" key="2">
    <source>
        <dbReference type="Proteomes" id="UP000464178"/>
    </source>
</evidence>
<dbReference type="EMBL" id="LR593886">
    <property type="protein sequence ID" value="VTR95686.1"/>
    <property type="molecule type" value="Genomic_DNA"/>
</dbReference>
<organism evidence="1 2">
    <name type="scientific">Gemmata massiliana</name>
    <dbReference type="NCBI Taxonomy" id="1210884"/>
    <lineage>
        <taxon>Bacteria</taxon>
        <taxon>Pseudomonadati</taxon>
        <taxon>Planctomycetota</taxon>
        <taxon>Planctomycetia</taxon>
        <taxon>Gemmatales</taxon>
        <taxon>Gemmataceae</taxon>
        <taxon>Gemmata</taxon>
    </lineage>
</organism>
<gene>
    <name evidence="1" type="ORF">SOIL9_20280</name>
</gene>
<evidence type="ECO:0000313" key="1">
    <source>
        <dbReference type="EMBL" id="VTR95686.1"/>
    </source>
</evidence>
<dbReference type="KEGG" id="gms:SOIL9_20280"/>
<evidence type="ECO:0008006" key="3">
    <source>
        <dbReference type="Google" id="ProtNLM"/>
    </source>
</evidence>
<dbReference type="AlphaFoldDB" id="A0A6P2D5C6"/>
<accession>A0A6P2D5C6</accession>
<proteinExistence type="predicted"/>
<name>A0A6P2D5C6_9BACT</name>
<dbReference type="Proteomes" id="UP000464178">
    <property type="component" value="Chromosome"/>
</dbReference>
<protein>
    <recommendedName>
        <fullName evidence="3">Transposase DDE domain-containing protein</fullName>
    </recommendedName>
</protein>
<keyword evidence="2" id="KW-1185">Reference proteome</keyword>
<reference evidence="1 2" key="1">
    <citation type="submission" date="2019-05" db="EMBL/GenBank/DDBJ databases">
        <authorList>
            <consortium name="Science for Life Laboratories"/>
        </authorList>
    </citation>
    <scope>NUCLEOTIDE SEQUENCE [LARGE SCALE GENOMIC DNA]</scope>
    <source>
        <strain evidence="1">Soil9</strain>
    </source>
</reference>